<proteinExistence type="inferred from homology"/>
<dbReference type="Gene3D" id="2.170.130.10">
    <property type="entry name" value="TonB-dependent receptor, plug domain"/>
    <property type="match status" value="1"/>
</dbReference>
<dbReference type="Gene3D" id="2.60.40.1120">
    <property type="entry name" value="Carboxypeptidase-like, regulatory domain"/>
    <property type="match status" value="1"/>
</dbReference>
<keyword evidence="1" id="KW-0813">Transport</keyword>
<gene>
    <name evidence="4" type="ORF">JR347_12345</name>
</gene>
<dbReference type="Pfam" id="PF13715">
    <property type="entry name" value="CarbopepD_reg_2"/>
    <property type="match status" value="1"/>
</dbReference>
<evidence type="ECO:0000259" key="3">
    <source>
        <dbReference type="Pfam" id="PF07715"/>
    </source>
</evidence>
<reference evidence="4" key="1">
    <citation type="submission" date="2021-02" db="EMBL/GenBank/DDBJ databases">
        <title>Fulvivirga sp. S481 isolated from sea water.</title>
        <authorList>
            <person name="Bae S.S."/>
            <person name="Baek K."/>
        </authorList>
    </citation>
    <scope>NUCLEOTIDE SEQUENCE</scope>
    <source>
        <strain evidence="4">S481</strain>
    </source>
</reference>
<evidence type="ECO:0000313" key="4">
    <source>
        <dbReference type="EMBL" id="QSE96397.1"/>
    </source>
</evidence>
<protein>
    <submittedName>
        <fullName evidence="4">TonB-dependent receptor plug domain-containing protein</fullName>
    </submittedName>
</protein>
<feature type="domain" description="TonB-dependent receptor plug" evidence="3">
    <location>
        <begin position="110"/>
        <end position="207"/>
    </location>
</feature>
<organism evidence="4 5">
    <name type="scientific">Fulvivirga lutea</name>
    <dbReference type="NCBI Taxonomy" id="2810512"/>
    <lineage>
        <taxon>Bacteria</taxon>
        <taxon>Pseudomonadati</taxon>
        <taxon>Bacteroidota</taxon>
        <taxon>Cytophagia</taxon>
        <taxon>Cytophagales</taxon>
        <taxon>Fulvivirgaceae</taxon>
        <taxon>Fulvivirga</taxon>
    </lineage>
</organism>
<dbReference type="SUPFAM" id="SSF56935">
    <property type="entry name" value="Porins"/>
    <property type="match status" value="1"/>
</dbReference>
<keyword evidence="5" id="KW-1185">Reference proteome</keyword>
<keyword evidence="1" id="KW-0472">Membrane</keyword>
<evidence type="ECO:0000256" key="1">
    <source>
        <dbReference type="PROSITE-ProRule" id="PRU01360"/>
    </source>
</evidence>
<keyword evidence="1" id="KW-1134">Transmembrane beta strand</keyword>
<name>A0A974WFY0_9BACT</name>
<dbReference type="InterPro" id="IPR012910">
    <property type="entry name" value="Plug_dom"/>
</dbReference>
<comment type="subcellular location">
    <subcellularLocation>
        <location evidence="1">Cell outer membrane</location>
        <topology evidence="1">Multi-pass membrane protein</topology>
    </subcellularLocation>
</comment>
<feature type="chain" id="PRO_5036800369" evidence="2">
    <location>
        <begin position="18"/>
        <end position="778"/>
    </location>
</feature>
<comment type="similarity">
    <text evidence="1">Belongs to the TonB-dependent receptor family.</text>
</comment>
<dbReference type="InterPro" id="IPR008969">
    <property type="entry name" value="CarboxyPept-like_regulatory"/>
</dbReference>
<dbReference type="InterPro" id="IPR037066">
    <property type="entry name" value="Plug_dom_sf"/>
</dbReference>
<keyword evidence="4" id="KW-0675">Receptor</keyword>
<feature type="signal peptide" evidence="2">
    <location>
        <begin position="1"/>
        <end position="17"/>
    </location>
</feature>
<dbReference type="Pfam" id="PF07715">
    <property type="entry name" value="Plug"/>
    <property type="match status" value="1"/>
</dbReference>
<evidence type="ECO:0000256" key="2">
    <source>
        <dbReference type="SAM" id="SignalP"/>
    </source>
</evidence>
<keyword evidence="1" id="KW-0812">Transmembrane</keyword>
<dbReference type="RefSeq" id="WP_205720913.1">
    <property type="nucleotide sequence ID" value="NZ_CP070608.1"/>
</dbReference>
<keyword evidence="1" id="KW-0998">Cell outer membrane</keyword>
<dbReference type="KEGG" id="fuv:JR347_12345"/>
<evidence type="ECO:0000313" key="5">
    <source>
        <dbReference type="Proteomes" id="UP000662783"/>
    </source>
</evidence>
<accession>A0A974WFY0</accession>
<dbReference type="Proteomes" id="UP000662783">
    <property type="component" value="Chromosome"/>
</dbReference>
<sequence length="778" mass="88045">MRLYFLLLSLLPLVVDAQISVVDEKNKPIEGVSVQVENSNKGVITDESGHFNLNELEPTSDSTFIIFSHVAHESFTVRYSELVNRQSIQLKSKTSYLEEISISGEREKEAIVTKIQPKSVEALTTPFQEFNKILATLPGVSSNNELSSTYSVRGGNYDENLIYVNDIPIYRPFLVSNGQQEGLSFINNNLVSSVQFSAGGWQPKYGDKLSSVLNVTYKEPEEFHASASIGLLGGSVHAEGVGVKNRMSYALGVRHKSSQYLLNTLETQGQYLPRFTDYQSIINFKLGKTGNEDKTKLSVLSSYARNRYLVRPESRETEFGNFNQSLRLFVAFAGEETLEYDTYQIGTKLTHSFNSIWSSQLVGSAVYAIEREYTDVEGGYRLCDVDKNVSSSTFNDCVFIRGIGTNYDYGRNNLTAELVNLENRNTVELDNHKIEFGFGYSRQLIDDQLQEYSFTDSADYVIDVDAVQSKADLASNQYFGFIQNTITLSKKVFSTIGVRANYWDLNGELLISPRAQITFLPNQRLKVTTAIGAYSQPPFYRELRAFDGSINKELKAQKSIHFITGLEYNVEWWGRPFVIQTDAYFKRITDVVPYEVENVKIRYYANNNAKAFATGLDMRVSGEFVEGVESWFSLGILNTQEQVEGDGNGYIRRPTDQRINAAIFFQDHFPNNPDMRVSVNLFYGSGLPFGPPREFQNRNSYDGGNYTRLDIGFSRLFYFNKEKYEGARRLTISAEILNLFGTANPISYTWISDVNNDQFAVPNSLSARFFNIRATINI</sequence>
<dbReference type="GO" id="GO:0009279">
    <property type="term" value="C:cell outer membrane"/>
    <property type="evidence" value="ECO:0007669"/>
    <property type="project" value="UniProtKB-SubCell"/>
</dbReference>
<dbReference type="EMBL" id="CP070608">
    <property type="protein sequence ID" value="QSE96397.1"/>
    <property type="molecule type" value="Genomic_DNA"/>
</dbReference>
<dbReference type="PROSITE" id="PS52016">
    <property type="entry name" value="TONB_DEPENDENT_REC_3"/>
    <property type="match status" value="1"/>
</dbReference>
<dbReference type="InterPro" id="IPR039426">
    <property type="entry name" value="TonB-dep_rcpt-like"/>
</dbReference>
<dbReference type="AlphaFoldDB" id="A0A974WFY0"/>
<dbReference type="SUPFAM" id="SSF49464">
    <property type="entry name" value="Carboxypeptidase regulatory domain-like"/>
    <property type="match status" value="1"/>
</dbReference>
<keyword evidence="2" id="KW-0732">Signal</keyword>